<dbReference type="PIRSF" id="PIRSF038928">
    <property type="entry name" value="Catalase_clade1-3"/>
    <property type="match status" value="1"/>
</dbReference>
<evidence type="ECO:0000256" key="6">
    <source>
        <dbReference type="ARBA" id="ARBA00023004"/>
    </source>
</evidence>
<evidence type="ECO:0000259" key="8">
    <source>
        <dbReference type="SMART" id="SM01060"/>
    </source>
</evidence>
<protein>
    <recommendedName>
        <fullName evidence="8">Catalase core domain-containing protein</fullName>
    </recommendedName>
</protein>
<evidence type="ECO:0000256" key="3">
    <source>
        <dbReference type="ARBA" id="ARBA00022617"/>
    </source>
</evidence>
<evidence type="ECO:0000256" key="2">
    <source>
        <dbReference type="ARBA" id="ARBA00022559"/>
    </source>
</evidence>
<dbReference type="Pfam" id="PF00199">
    <property type="entry name" value="Catalase"/>
    <property type="match status" value="2"/>
</dbReference>
<evidence type="ECO:0000313" key="10">
    <source>
        <dbReference type="Proteomes" id="UP001148838"/>
    </source>
</evidence>
<evidence type="ECO:0000256" key="7">
    <source>
        <dbReference type="ARBA" id="ARBA00023324"/>
    </source>
</evidence>
<sequence length="429" mass="49856">MSVLSKDKDMIWDFFTKVPESVYRAMTLFSDIGIPDGYRHMNGYGLHTFKMVNESGNVVYVKFHFKTNQGLKNLMPEEAAKITATDQDYFTRDLYNAIANGDCPSWTMYIQVMSLEEANNFRWNPFDVTKEVKRRIAMAREVFNRKRIIFCDSGKRTKEEIRYGGAWTDRIRNEAVLERVGEERMMLKLINERKSYWLGHWLKRNCLLKDALEGIVNGRRLRCRRRYQIWPEDEYPLMEVGKLVLDRNPSNYFADAEQIAFAPAHMVPGIESSPDKVLQGRLFAYLESQRYRVGTNYLQLPVNCPFAHGVTNYERDGPMAYYNQGDAPNYYPNSFNGPKPDPWGAYSTFNVSGEAKRYDDSDDDNYSQPAMYWNSLSAEQQDRMVENILSSLKPALPSIQVRLELLCSNGIVTHWITQNKNKLCNIVQI</sequence>
<evidence type="ECO:0000256" key="5">
    <source>
        <dbReference type="ARBA" id="ARBA00023002"/>
    </source>
</evidence>
<accession>A0ABQ8SQR7</accession>
<evidence type="ECO:0000313" key="9">
    <source>
        <dbReference type="EMBL" id="KAJ4436543.1"/>
    </source>
</evidence>
<keyword evidence="10" id="KW-1185">Reference proteome</keyword>
<dbReference type="PANTHER" id="PTHR11465:SF9">
    <property type="entry name" value="CATALASE"/>
    <property type="match status" value="1"/>
</dbReference>
<keyword evidence="5" id="KW-0560">Oxidoreductase</keyword>
<gene>
    <name evidence="9" type="ORF">ANN_16574</name>
</gene>
<comment type="similarity">
    <text evidence="1">Belongs to the catalase family.</text>
</comment>
<evidence type="ECO:0000256" key="4">
    <source>
        <dbReference type="ARBA" id="ARBA00022723"/>
    </source>
</evidence>
<dbReference type="InterPro" id="IPR024711">
    <property type="entry name" value="Catalase_clade1/3"/>
</dbReference>
<dbReference type="PROSITE" id="PS51402">
    <property type="entry name" value="CATALASE_3"/>
    <property type="match status" value="1"/>
</dbReference>
<evidence type="ECO:0000256" key="1">
    <source>
        <dbReference type="ARBA" id="ARBA00005329"/>
    </source>
</evidence>
<keyword evidence="7" id="KW-0376">Hydrogen peroxide</keyword>
<keyword evidence="4" id="KW-0479">Metal-binding</keyword>
<dbReference type="Pfam" id="PF06628">
    <property type="entry name" value="Catalase-rel"/>
    <property type="match status" value="1"/>
</dbReference>
<dbReference type="EMBL" id="JAJSOF020000021">
    <property type="protein sequence ID" value="KAJ4436543.1"/>
    <property type="molecule type" value="Genomic_DNA"/>
</dbReference>
<reference evidence="9 10" key="1">
    <citation type="journal article" date="2022" name="Allergy">
        <title>Genome assembly and annotation of Periplaneta americana reveal a comprehensive cockroach allergen profile.</title>
        <authorList>
            <person name="Wang L."/>
            <person name="Xiong Q."/>
            <person name="Saelim N."/>
            <person name="Wang L."/>
            <person name="Nong W."/>
            <person name="Wan A.T."/>
            <person name="Shi M."/>
            <person name="Liu X."/>
            <person name="Cao Q."/>
            <person name="Hui J.H.L."/>
            <person name="Sookrung N."/>
            <person name="Leung T.F."/>
            <person name="Tungtrongchitr A."/>
            <person name="Tsui S.K.W."/>
        </authorList>
    </citation>
    <scope>NUCLEOTIDE SEQUENCE [LARGE SCALE GENOMIC DNA]</scope>
    <source>
        <strain evidence="9">PWHHKU_190912</strain>
    </source>
</reference>
<dbReference type="SMART" id="SM01060">
    <property type="entry name" value="Catalase"/>
    <property type="match status" value="1"/>
</dbReference>
<dbReference type="InterPro" id="IPR011614">
    <property type="entry name" value="Catalase_core"/>
</dbReference>
<keyword evidence="2" id="KW-0575">Peroxidase</keyword>
<name>A0ABQ8SQR7_PERAM</name>
<proteinExistence type="inferred from homology"/>
<dbReference type="InterPro" id="IPR018028">
    <property type="entry name" value="Catalase"/>
</dbReference>
<dbReference type="PANTHER" id="PTHR11465">
    <property type="entry name" value="CATALASE"/>
    <property type="match status" value="1"/>
</dbReference>
<organism evidence="9 10">
    <name type="scientific">Periplaneta americana</name>
    <name type="common">American cockroach</name>
    <name type="synonym">Blatta americana</name>
    <dbReference type="NCBI Taxonomy" id="6978"/>
    <lineage>
        <taxon>Eukaryota</taxon>
        <taxon>Metazoa</taxon>
        <taxon>Ecdysozoa</taxon>
        <taxon>Arthropoda</taxon>
        <taxon>Hexapoda</taxon>
        <taxon>Insecta</taxon>
        <taxon>Pterygota</taxon>
        <taxon>Neoptera</taxon>
        <taxon>Polyneoptera</taxon>
        <taxon>Dictyoptera</taxon>
        <taxon>Blattodea</taxon>
        <taxon>Blattoidea</taxon>
        <taxon>Blattidae</taxon>
        <taxon>Blattinae</taxon>
        <taxon>Periplaneta</taxon>
    </lineage>
</organism>
<dbReference type="InterPro" id="IPR020835">
    <property type="entry name" value="Catalase_sf"/>
</dbReference>
<dbReference type="SUPFAM" id="SSF56634">
    <property type="entry name" value="Heme-dependent catalase-like"/>
    <property type="match status" value="2"/>
</dbReference>
<comment type="caution">
    <text evidence="9">The sequence shown here is derived from an EMBL/GenBank/DDBJ whole genome shotgun (WGS) entry which is preliminary data.</text>
</comment>
<dbReference type="Proteomes" id="UP001148838">
    <property type="component" value="Unassembled WGS sequence"/>
</dbReference>
<dbReference type="InterPro" id="IPR010582">
    <property type="entry name" value="Catalase_immune_responsive"/>
</dbReference>
<dbReference type="PRINTS" id="PR00067">
    <property type="entry name" value="CATALASE"/>
</dbReference>
<keyword evidence="6" id="KW-0408">Iron</keyword>
<keyword evidence="3" id="KW-0349">Heme</keyword>
<feature type="domain" description="Catalase core" evidence="8">
    <location>
        <begin position="2"/>
        <end position="339"/>
    </location>
</feature>
<dbReference type="Gene3D" id="2.40.180.10">
    <property type="entry name" value="Catalase core domain"/>
    <property type="match status" value="2"/>
</dbReference>